<dbReference type="AlphaFoldDB" id="A0A5M7BDW4"/>
<comment type="caution">
    <text evidence="2">The sequence shown here is derived from an EMBL/GenBank/DDBJ whole genome shotgun (WGS) entry which is preliminary data.</text>
</comment>
<proteinExistence type="predicted"/>
<accession>A0A5M7BDW4</accession>
<protein>
    <recommendedName>
        <fullName evidence="4">Integral membrane protein</fullName>
    </recommendedName>
</protein>
<feature type="transmembrane region" description="Helical" evidence="1">
    <location>
        <begin position="46"/>
        <end position="67"/>
    </location>
</feature>
<dbReference type="EMBL" id="VWPH01000016">
    <property type="protein sequence ID" value="KAA5827060.1"/>
    <property type="molecule type" value="Genomic_DNA"/>
</dbReference>
<dbReference type="RefSeq" id="WP_150070027.1">
    <property type="nucleotide sequence ID" value="NZ_JBEPDJ010000002.1"/>
</dbReference>
<evidence type="ECO:0000313" key="3">
    <source>
        <dbReference type="Proteomes" id="UP000323946"/>
    </source>
</evidence>
<sequence length="130" mass="13327">MDQAQLAAPAGKTRAGIVADGSVKALFGAACALGAAPLGQLLGVPVWLVVVSGAVLLMCGAVEIRYVRRRANRTYLRLMVAYDSGWVLATLAGLLLAWSGSGAGGEVWIGYQAVASAVFAALLLAAEPER</sequence>
<evidence type="ECO:0008006" key="4">
    <source>
        <dbReference type="Google" id="ProtNLM"/>
    </source>
</evidence>
<feature type="transmembrane region" description="Helical" evidence="1">
    <location>
        <begin position="107"/>
        <end position="126"/>
    </location>
</feature>
<reference evidence="2 3" key="1">
    <citation type="submission" date="2019-09" db="EMBL/GenBank/DDBJ databases">
        <title>Draft genome sequence of the thermophilic Saccharopolyspora hirsuta VKM Ac-666T.</title>
        <authorList>
            <person name="Lobastova T.G."/>
            <person name="Fokina V."/>
            <person name="Bragin E.Y."/>
            <person name="Shtratnikova V.Y."/>
            <person name="Starodumova I.P."/>
            <person name="Tarlachkov S.V."/>
            <person name="Donova M.V."/>
        </authorList>
    </citation>
    <scope>NUCLEOTIDE SEQUENCE [LARGE SCALE GENOMIC DNA]</scope>
    <source>
        <strain evidence="2 3">VKM Ac-666</strain>
    </source>
</reference>
<evidence type="ECO:0000256" key="1">
    <source>
        <dbReference type="SAM" id="Phobius"/>
    </source>
</evidence>
<feature type="transmembrane region" description="Helical" evidence="1">
    <location>
        <begin position="79"/>
        <end position="101"/>
    </location>
</feature>
<keyword evidence="1" id="KW-0472">Membrane</keyword>
<keyword evidence="1" id="KW-1133">Transmembrane helix</keyword>
<keyword evidence="3" id="KW-1185">Reference proteome</keyword>
<evidence type="ECO:0000313" key="2">
    <source>
        <dbReference type="EMBL" id="KAA5827060.1"/>
    </source>
</evidence>
<organism evidence="2 3">
    <name type="scientific">Saccharopolyspora hirsuta</name>
    <dbReference type="NCBI Taxonomy" id="1837"/>
    <lineage>
        <taxon>Bacteria</taxon>
        <taxon>Bacillati</taxon>
        <taxon>Actinomycetota</taxon>
        <taxon>Actinomycetes</taxon>
        <taxon>Pseudonocardiales</taxon>
        <taxon>Pseudonocardiaceae</taxon>
        <taxon>Saccharopolyspora</taxon>
    </lineage>
</organism>
<dbReference type="OrthoDB" id="4560175at2"/>
<keyword evidence="1" id="KW-0812">Transmembrane</keyword>
<gene>
    <name evidence="2" type="ORF">F1721_29165</name>
</gene>
<dbReference type="Proteomes" id="UP000323946">
    <property type="component" value="Unassembled WGS sequence"/>
</dbReference>
<name>A0A5M7BDW4_SACHI</name>